<dbReference type="InterPro" id="IPR000210">
    <property type="entry name" value="BTB/POZ_dom"/>
</dbReference>
<keyword evidence="4" id="KW-1185">Reference proteome</keyword>
<dbReference type="AlphaFoldDB" id="A0A6A6JLF5"/>
<dbReference type="Gene3D" id="3.30.710.10">
    <property type="entry name" value="Potassium Channel Kv1.1, Chain A"/>
    <property type="match status" value="1"/>
</dbReference>
<evidence type="ECO:0000313" key="3">
    <source>
        <dbReference type="EMBL" id="KAF2276943.1"/>
    </source>
</evidence>
<feature type="compositionally biased region" description="Polar residues" evidence="1">
    <location>
        <begin position="242"/>
        <end position="259"/>
    </location>
</feature>
<organism evidence="3 4">
    <name type="scientific">Westerdykella ornata</name>
    <dbReference type="NCBI Taxonomy" id="318751"/>
    <lineage>
        <taxon>Eukaryota</taxon>
        <taxon>Fungi</taxon>
        <taxon>Dikarya</taxon>
        <taxon>Ascomycota</taxon>
        <taxon>Pezizomycotina</taxon>
        <taxon>Dothideomycetes</taxon>
        <taxon>Pleosporomycetidae</taxon>
        <taxon>Pleosporales</taxon>
        <taxon>Sporormiaceae</taxon>
        <taxon>Westerdykella</taxon>
    </lineage>
</organism>
<evidence type="ECO:0000256" key="1">
    <source>
        <dbReference type="SAM" id="MobiDB-lite"/>
    </source>
</evidence>
<sequence length="259" mass="29399">MYPPSGQDKNQAAGPLVPIPKCPYVKARFSPNNYGPIVSVTVGKAEMQFHIHRGLLTYYSSYFKATLSQNWKEGKENAIKLPDDNPEAFKVFFHWVDTGCLYGALGPNGKIPLGYQLICETYVFADARIIPQLCNACIDALWQTICQEWTFPTPQLQYIYDNTTSQSNLRKFIVYDAAKTFKWENLDSDRQKYPQDFLADVILKLYGTKSAPGGMGRGAFSKETRLCEFHDHTHPTKELQHRQSVQKPSTTQEVTGSRL</sequence>
<protein>
    <recommendedName>
        <fullName evidence="2">BTB domain-containing protein</fullName>
    </recommendedName>
</protein>
<evidence type="ECO:0000259" key="2">
    <source>
        <dbReference type="PROSITE" id="PS50097"/>
    </source>
</evidence>
<dbReference type="InterPro" id="IPR011333">
    <property type="entry name" value="SKP1/BTB/POZ_sf"/>
</dbReference>
<dbReference type="PANTHER" id="PTHR47843">
    <property type="entry name" value="BTB DOMAIN-CONTAINING PROTEIN-RELATED"/>
    <property type="match status" value="1"/>
</dbReference>
<feature type="region of interest" description="Disordered" evidence="1">
    <location>
        <begin position="235"/>
        <end position="259"/>
    </location>
</feature>
<accession>A0A6A6JLF5</accession>
<dbReference type="CDD" id="cd18186">
    <property type="entry name" value="BTB_POZ_ZBTB_KLHL-like"/>
    <property type="match status" value="1"/>
</dbReference>
<dbReference type="Pfam" id="PF00651">
    <property type="entry name" value="BTB"/>
    <property type="match status" value="1"/>
</dbReference>
<dbReference type="PANTHER" id="PTHR47843:SF2">
    <property type="entry name" value="BTB DOMAIN-CONTAINING PROTEIN"/>
    <property type="match status" value="1"/>
</dbReference>
<dbReference type="RefSeq" id="XP_033654482.1">
    <property type="nucleotide sequence ID" value="XM_033801538.1"/>
</dbReference>
<name>A0A6A6JLF5_WESOR</name>
<reference evidence="3" key="1">
    <citation type="journal article" date="2020" name="Stud. Mycol.">
        <title>101 Dothideomycetes genomes: a test case for predicting lifestyles and emergence of pathogens.</title>
        <authorList>
            <person name="Haridas S."/>
            <person name="Albert R."/>
            <person name="Binder M."/>
            <person name="Bloem J."/>
            <person name="Labutti K."/>
            <person name="Salamov A."/>
            <person name="Andreopoulos B."/>
            <person name="Baker S."/>
            <person name="Barry K."/>
            <person name="Bills G."/>
            <person name="Bluhm B."/>
            <person name="Cannon C."/>
            <person name="Castanera R."/>
            <person name="Culley D."/>
            <person name="Daum C."/>
            <person name="Ezra D."/>
            <person name="Gonzalez J."/>
            <person name="Henrissat B."/>
            <person name="Kuo A."/>
            <person name="Liang C."/>
            <person name="Lipzen A."/>
            <person name="Lutzoni F."/>
            <person name="Magnuson J."/>
            <person name="Mondo S."/>
            <person name="Nolan M."/>
            <person name="Ohm R."/>
            <person name="Pangilinan J."/>
            <person name="Park H.-J."/>
            <person name="Ramirez L."/>
            <person name="Alfaro M."/>
            <person name="Sun H."/>
            <person name="Tritt A."/>
            <person name="Yoshinaga Y."/>
            <person name="Zwiers L.-H."/>
            <person name="Turgeon B."/>
            <person name="Goodwin S."/>
            <person name="Spatafora J."/>
            <person name="Crous P."/>
            <person name="Grigoriev I."/>
        </authorList>
    </citation>
    <scope>NUCLEOTIDE SEQUENCE</scope>
    <source>
        <strain evidence="3">CBS 379.55</strain>
    </source>
</reference>
<dbReference type="GeneID" id="54554713"/>
<dbReference type="EMBL" id="ML986491">
    <property type="protein sequence ID" value="KAF2276943.1"/>
    <property type="molecule type" value="Genomic_DNA"/>
</dbReference>
<dbReference type="SUPFAM" id="SSF54695">
    <property type="entry name" value="POZ domain"/>
    <property type="match status" value="1"/>
</dbReference>
<feature type="domain" description="BTB" evidence="2">
    <location>
        <begin position="38"/>
        <end position="99"/>
    </location>
</feature>
<proteinExistence type="predicted"/>
<dbReference type="OrthoDB" id="194443at2759"/>
<evidence type="ECO:0000313" key="4">
    <source>
        <dbReference type="Proteomes" id="UP000800097"/>
    </source>
</evidence>
<dbReference type="PROSITE" id="PS50097">
    <property type="entry name" value="BTB"/>
    <property type="match status" value="1"/>
</dbReference>
<dbReference type="Proteomes" id="UP000800097">
    <property type="component" value="Unassembled WGS sequence"/>
</dbReference>
<gene>
    <name evidence="3" type="ORF">EI97DRAFT_466515</name>
</gene>